<evidence type="ECO:0000256" key="3">
    <source>
        <dbReference type="ARBA" id="ARBA00023098"/>
    </source>
</evidence>
<gene>
    <name evidence="5" type="ORF">FZ040_00770</name>
</gene>
<dbReference type="PANTHER" id="PTHR13943:SF77">
    <property type="entry name" value="LRAT DOMAIN-CONTAINING PROTEIN"/>
    <property type="match status" value="1"/>
</dbReference>
<keyword evidence="3" id="KW-0443">Lipid metabolism</keyword>
<dbReference type="AlphaFoldDB" id="A0A5D6W811"/>
<dbReference type="PROSITE" id="PS51934">
    <property type="entry name" value="LRAT"/>
    <property type="match status" value="1"/>
</dbReference>
<dbReference type="Proteomes" id="UP000323646">
    <property type="component" value="Unassembled WGS sequence"/>
</dbReference>
<dbReference type="GO" id="GO:0008970">
    <property type="term" value="F:phospholipase A1 activity"/>
    <property type="evidence" value="ECO:0007669"/>
    <property type="project" value="TreeGrafter"/>
</dbReference>
<dbReference type="InterPro" id="IPR051496">
    <property type="entry name" value="H-rev107_PLA/AT"/>
</dbReference>
<dbReference type="GO" id="GO:0070292">
    <property type="term" value="P:N-acylphosphatidylethanolamine metabolic process"/>
    <property type="evidence" value="ECO:0007669"/>
    <property type="project" value="TreeGrafter"/>
</dbReference>
<dbReference type="OrthoDB" id="9812095at2"/>
<dbReference type="Pfam" id="PF04970">
    <property type="entry name" value="LRAT"/>
    <property type="match status" value="1"/>
</dbReference>
<evidence type="ECO:0000256" key="1">
    <source>
        <dbReference type="ARBA" id="ARBA00022679"/>
    </source>
</evidence>
<organism evidence="5 6">
    <name type="scientific">Selenomonas ruminis</name>
    <dbReference type="NCBI Taxonomy" id="2593411"/>
    <lineage>
        <taxon>Bacteria</taxon>
        <taxon>Bacillati</taxon>
        <taxon>Bacillota</taxon>
        <taxon>Negativicutes</taxon>
        <taxon>Selenomonadales</taxon>
        <taxon>Selenomonadaceae</taxon>
        <taxon>Selenomonas</taxon>
    </lineage>
</organism>
<dbReference type="RefSeq" id="WP_149170244.1">
    <property type="nucleotide sequence ID" value="NZ_VTOY01000001.1"/>
</dbReference>
<dbReference type="Gene3D" id="3.90.1720.10">
    <property type="entry name" value="endopeptidase domain like (from Nostoc punctiforme)"/>
    <property type="match status" value="1"/>
</dbReference>
<accession>A0A5D6W811</accession>
<sequence>MPVINPGDILYVKRTGYRHFGIYAGNQQVIHYYKEKNPLVSDGIISETTLADFQGVSDTIYVLNSTTKAGAPLFDWIVRRLLGDDIELFSPEETVARARSKLGERGYNLLLNNCEHFALWCKTGIAQSAQSDYLLSCLQQLIPLPSAKETD</sequence>
<dbReference type="GO" id="GO:0016410">
    <property type="term" value="F:N-acyltransferase activity"/>
    <property type="evidence" value="ECO:0007669"/>
    <property type="project" value="TreeGrafter"/>
</dbReference>
<proteinExistence type="predicted"/>
<dbReference type="InterPro" id="IPR007053">
    <property type="entry name" value="LRAT_dom"/>
</dbReference>
<evidence type="ECO:0000313" key="5">
    <source>
        <dbReference type="EMBL" id="TYZ24611.1"/>
    </source>
</evidence>
<dbReference type="EMBL" id="VTOY01000001">
    <property type="protein sequence ID" value="TYZ24611.1"/>
    <property type="molecule type" value="Genomic_DNA"/>
</dbReference>
<dbReference type="GO" id="GO:0004623">
    <property type="term" value="F:phospholipase A2 activity"/>
    <property type="evidence" value="ECO:0007669"/>
    <property type="project" value="TreeGrafter"/>
</dbReference>
<evidence type="ECO:0000313" key="6">
    <source>
        <dbReference type="Proteomes" id="UP000323646"/>
    </source>
</evidence>
<evidence type="ECO:0000259" key="4">
    <source>
        <dbReference type="PROSITE" id="PS51934"/>
    </source>
</evidence>
<keyword evidence="2" id="KW-0378">Hydrolase</keyword>
<protein>
    <submittedName>
        <fullName evidence="5">Lecithin retinol acyltransferase family protein</fullName>
    </submittedName>
</protein>
<keyword evidence="5" id="KW-0012">Acyltransferase</keyword>
<reference evidence="5 6" key="1">
    <citation type="submission" date="2019-08" db="EMBL/GenBank/DDBJ databases">
        <title>Selenomonas sp. mPRGC5 and Selenomonas sp. mPRGC8 isolated from ruminal fluid of dairy goat (Capra hircus).</title>
        <authorList>
            <person name="Poothong S."/>
            <person name="Nuengjamnong C."/>
            <person name="Tanasupawat S."/>
        </authorList>
    </citation>
    <scope>NUCLEOTIDE SEQUENCE [LARGE SCALE GENOMIC DNA]</scope>
    <source>
        <strain evidence="6">mPRGC5</strain>
    </source>
</reference>
<dbReference type="GO" id="GO:0005737">
    <property type="term" value="C:cytoplasm"/>
    <property type="evidence" value="ECO:0007669"/>
    <property type="project" value="TreeGrafter"/>
</dbReference>
<comment type="caution">
    <text evidence="5">The sequence shown here is derived from an EMBL/GenBank/DDBJ whole genome shotgun (WGS) entry which is preliminary data.</text>
</comment>
<evidence type="ECO:0000256" key="2">
    <source>
        <dbReference type="ARBA" id="ARBA00022801"/>
    </source>
</evidence>
<feature type="domain" description="LRAT" evidence="4">
    <location>
        <begin position="9"/>
        <end position="130"/>
    </location>
</feature>
<keyword evidence="1 5" id="KW-0808">Transferase</keyword>
<dbReference type="PANTHER" id="PTHR13943">
    <property type="entry name" value="HRAS-LIKE SUPPRESSOR - RELATED"/>
    <property type="match status" value="1"/>
</dbReference>
<keyword evidence="6" id="KW-1185">Reference proteome</keyword>
<name>A0A5D6W811_9FIRM</name>